<dbReference type="SMART" id="SM00175">
    <property type="entry name" value="RAB"/>
    <property type="match status" value="1"/>
</dbReference>
<accession>A0AA40APL4</accession>
<comment type="caution">
    <text evidence="5">The sequence shown here is derived from an EMBL/GenBank/DDBJ whole genome shotgun (WGS) entry which is preliminary data.</text>
</comment>
<dbReference type="InterPro" id="IPR001806">
    <property type="entry name" value="Small_GTPase"/>
</dbReference>
<evidence type="ECO:0000256" key="3">
    <source>
        <dbReference type="ARBA" id="ARBA00022801"/>
    </source>
</evidence>
<gene>
    <name evidence="5" type="ORF">B0H67DRAFT_485809</name>
</gene>
<keyword evidence="3 5" id="KW-0378">Hydrolase</keyword>
<dbReference type="InterPro" id="IPR051065">
    <property type="entry name" value="Ras-related_GTPase"/>
</dbReference>
<evidence type="ECO:0000256" key="4">
    <source>
        <dbReference type="ARBA" id="ARBA00048098"/>
    </source>
</evidence>
<dbReference type="Pfam" id="PF00071">
    <property type="entry name" value="Ras"/>
    <property type="match status" value="1"/>
</dbReference>
<dbReference type="InterPro" id="IPR027417">
    <property type="entry name" value="P-loop_NTPase"/>
</dbReference>
<comment type="similarity">
    <text evidence="1">Belongs to the small GTPase superfamily. Ras family.</text>
</comment>
<dbReference type="SUPFAM" id="SSF52540">
    <property type="entry name" value="P-loop containing nucleoside triphosphate hydrolases"/>
    <property type="match status" value="1"/>
</dbReference>
<dbReference type="SMART" id="SM00173">
    <property type="entry name" value="RAS"/>
    <property type="match status" value="1"/>
</dbReference>
<keyword evidence="6" id="KW-1185">Reference proteome</keyword>
<dbReference type="GO" id="GO:0005525">
    <property type="term" value="F:GTP binding"/>
    <property type="evidence" value="ECO:0007669"/>
    <property type="project" value="InterPro"/>
</dbReference>
<dbReference type="PRINTS" id="PR00449">
    <property type="entry name" value="RASTRNSFRMNG"/>
</dbReference>
<dbReference type="Gene3D" id="3.40.50.300">
    <property type="entry name" value="P-loop containing nucleotide triphosphate hydrolases"/>
    <property type="match status" value="2"/>
</dbReference>
<evidence type="ECO:0000313" key="5">
    <source>
        <dbReference type="EMBL" id="KAK0719669.1"/>
    </source>
</evidence>
<dbReference type="EC" id="3.6.5.2" evidence="2"/>
<dbReference type="PANTHER" id="PTHR45704">
    <property type="entry name" value="RAS-LIKE FAMILY MEMBER 11"/>
    <property type="match status" value="1"/>
</dbReference>
<evidence type="ECO:0000256" key="1">
    <source>
        <dbReference type="ARBA" id="ARBA00008344"/>
    </source>
</evidence>
<evidence type="ECO:0000256" key="2">
    <source>
        <dbReference type="ARBA" id="ARBA00011984"/>
    </source>
</evidence>
<dbReference type="PROSITE" id="PS51419">
    <property type="entry name" value="RAB"/>
    <property type="match status" value="1"/>
</dbReference>
<dbReference type="AlphaFoldDB" id="A0AA40APL4"/>
<evidence type="ECO:0000313" key="6">
    <source>
        <dbReference type="Proteomes" id="UP001172102"/>
    </source>
</evidence>
<name>A0AA40APL4_9PEZI</name>
<sequence>MVNSFVWTADEAKYLKAILRWQEPEDEKTRAAAAAAAAEAAERRRRQQPAGEFRILVIGARGSGKTSILTRFGNGTFRGEGEPPDPFYERGCRHPIDIEGTAYVVDALEMPSKHLLSNPMLEQALNITEAAVLVYDVRDPASLRLAEGLAEFMRENIGNAAAPRGKPPRDYALMLVGNKSDVEDEERAVSWAQGSKAAAAIRVPGSLGVGLPSPGVGPAVLMPAAVGCAFLEVSAKTGDNIDKVFPQMGREILRIKRLNEQRREQAERLARQAAAAQQAAQEPMKKKMGLWRMISTPFFRRQTTY</sequence>
<dbReference type="PROSITE" id="PS51421">
    <property type="entry name" value="RAS"/>
    <property type="match status" value="1"/>
</dbReference>
<dbReference type="GO" id="GO:0003925">
    <property type="term" value="F:G protein activity"/>
    <property type="evidence" value="ECO:0007669"/>
    <property type="project" value="UniProtKB-EC"/>
</dbReference>
<protein>
    <recommendedName>
        <fullName evidence="2">small monomeric GTPase</fullName>
        <ecNumber evidence="2">3.6.5.2</ecNumber>
    </recommendedName>
</protein>
<reference evidence="5" key="1">
    <citation type="submission" date="2023-06" db="EMBL/GenBank/DDBJ databases">
        <title>Genome-scale phylogeny and comparative genomics of the fungal order Sordariales.</title>
        <authorList>
            <consortium name="Lawrence Berkeley National Laboratory"/>
            <person name="Hensen N."/>
            <person name="Bonometti L."/>
            <person name="Westerberg I."/>
            <person name="Brannstrom I.O."/>
            <person name="Guillou S."/>
            <person name="Cros-Aarteil S."/>
            <person name="Calhoun S."/>
            <person name="Haridas S."/>
            <person name="Kuo A."/>
            <person name="Mondo S."/>
            <person name="Pangilinan J."/>
            <person name="Riley R."/>
            <person name="Labutti K."/>
            <person name="Andreopoulos B."/>
            <person name="Lipzen A."/>
            <person name="Chen C."/>
            <person name="Yanf M."/>
            <person name="Daum C."/>
            <person name="Ng V."/>
            <person name="Clum A."/>
            <person name="Steindorff A."/>
            <person name="Ohm R."/>
            <person name="Martin F."/>
            <person name="Silar P."/>
            <person name="Natvig D."/>
            <person name="Lalanne C."/>
            <person name="Gautier V."/>
            <person name="Ament-Velasquez S.L."/>
            <person name="Kruys A."/>
            <person name="Hutchinson M.I."/>
            <person name="Powell A.J."/>
            <person name="Barry K."/>
            <person name="Miller A.N."/>
            <person name="Grigoriev I.V."/>
            <person name="Debuchy R."/>
            <person name="Gladieux P."/>
            <person name="Thoren M.H."/>
            <person name="Johannesson H."/>
        </authorList>
    </citation>
    <scope>NUCLEOTIDE SEQUENCE</scope>
    <source>
        <strain evidence="5">SMH4607-1</strain>
    </source>
</reference>
<comment type="catalytic activity">
    <reaction evidence="4">
        <text>GTP + H2O = GDP + phosphate + H(+)</text>
        <dbReference type="Rhea" id="RHEA:19669"/>
        <dbReference type="ChEBI" id="CHEBI:15377"/>
        <dbReference type="ChEBI" id="CHEBI:15378"/>
        <dbReference type="ChEBI" id="CHEBI:37565"/>
        <dbReference type="ChEBI" id="CHEBI:43474"/>
        <dbReference type="ChEBI" id="CHEBI:58189"/>
        <dbReference type="EC" id="3.6.5.2"/>
    </reaction>
</comment>
<dbReference type="EMBL" id="JAUKUA010000003">
    <property type="protein sequence ID" value="KAK0719669.1"/>
    <property type="molecule type" value="Genomic_DNA"/>
</dbReference>
<proteinExistence type="inferred from homology"/>
<dbReference type="Proteomes" id="UP001172102">
    <property type="component" value="Unassembled WGS sequence"/>
</dbReference>
<organism evidence="5 6">
    <name type="scientific">Lasiosphaeris hirsuta</name>
    <dbReference type="NCBI Taxonomy" id="260670"/>
    <lineage>
        <taxon>Eukaryota</taxon>
        <taxon>Fungi</taxon>
        <taxon>Dikarya</taxon>
        <taxon>Ascomycota</taxon>
        <taxon>Pezizomycotina</taxon>
        <taxon>Sordariomycetes</taxon>
        <taxon>Sordariomycetidae</taxon>
        <taxon>Sordariales</taxon>
        <taxon>Lasiosphaeriaceae</taxon>
        <taxon>Lasiosphaeris</taxon>
    </lineage>
</organism>